<proteinExistence type="predicted"/>
<reference evidence="1" key="1">
    <citation type="submission" date="2021-04" db="EMBL/GenBank/DDBJ databases">
        <title>Whole genome sequencing of Enterococci isolates from hospitalized patients.</title>
        <authorList>
            <person name="Ogoti B.M."/>
            <person name="Onyambu F.G."/>
        </authorList>
    </citation>
    <scope>NUCLEOTIDE SEQUENCE</scope>
    <source>
        <strain evidence="1">242</strain>
    </source>
</reference>
<accession>A0A941FIL4</accession>
<comment type="caution">
    <text evidence="1">The sequence shown here is derived from an EMBL/GenBank/DDBJ whole genome shotgun (WGS) entry which is preliminary data.</text>
</comment>
<evidence type="ECO:0000313" key="1">
    <source>
        <dbReference type="EMBL" id="MBR8644081.1"/>
    </source>
</evidence>
<organism evidence="1 2">
    <name type="scientific">Peribacillus frigoritolerans</name>
    <dbReference type="NCBI Taxonomy" id="450367"/>
    <lineage>
        <taxon>Bacteria</taxon>
        <taxon>Bacillati</taxon>
        <taxon>Bacillota</taxon>
        <taxon>Bacilli</taxon>
        <taxon>Bacillales</taxon>
        <taxon>Bacillaceae</taxon>
        <taxon>Peribacillus</taxon>
    </lineage>
</organism>
<dbReference type="EMBL" id="JAGTPW010000004">
    <property type="protein sequence ID" value="MBR8644081.1"/>
    <property type="molecule type" value="Genomic_DNA"/>
</dbReference>
<dbReference type="Gene3D" id="1.20.5.190">
    <property type="match status" value="1"/>
</dbReference>
<name>A0A941FIL4_9BACI</name>
<evidence type="ECO:0000313" key="2">
    <source>
        <dbReference type="Proteomes" id="UP000680045"/>
    </source>
</evidence>
<dbReference type="AlphaFoldDB" id="A0A941FIL4"/>
<dbReference type="Proteomes" id="UP000680045">
    <property type="component" value="Unassembled WGS sequence"/>
</dbReference>
<protein>
    <submittedName>
        <fullName evidence="1">Uncharacterized protein</fullName>
    </submittedName>
</protein>
<sequence>MLKPGLTIQNSCFTREFGAFTREFCTFTREIRAFTREFRTFTREFRAFTSEFDRYLEWKFLYNICETIAPIDFDRMLKDFITPLIPA</sequence>
<gene>
    <name evidence="1" type="ORF">KEH51_03425</name>
</gene>